<feature type="modified residue" description="4-aspartylphosphate" evidence="5">
    <location>
        <position position="59"/>
    </location>
</feature>
<dbReference type="CDD" id="cd17535">
    <property type="entry name" value="REC_NarL-like"/>
    <property type="match status" value="1"/>
</dbReference>
<dbReference type="InterPro" id="IPR058245">
    <property type="entry name" value="NreC/VraR/RcsB-like_REC"/>
</dbReference>
<dbReference type="Proteomes" id="UP000184440">
    <property type="component" value="Unassembled WGS sequence"/>
</dbReference>
<dbReference type="Pfam" id="PF00196">
    <property type="entry name" value="GerE"/>
    <property type="match status" value="1"/>
</dbReference>
<keyword evidence="4" id="KW-0804">Transcription</keyword>
<dbReference type="SUPFAM" id="SSF46894">
    <property type="entry name" value="C-terminal effector domain of the bipartite response regulators"/>
    <property type="match status" value="1"/>
</dbReference>
<dbReference type="InterPro" id="IPR036388">
    <property type="entry name" value="WH-like_DNA-bd_sf"/>
</dbReference>
<evidence type="ECO:0000256" key="3">
    <source>
        <dbReference type="ARBA" id="ARBA00023125"/>
    </source>
</evidence>
<keyword evidence="1 5" id="KW-0597">Phosphoprotein</keyword>
<evidence type="ECO:0000256" key="5">
    <source>
        <dbReference type="PROSITE-ProRule" id="PRU00169"/>
    </source>
</evidence>
<keyword evidence="2" id="KW-0805">Transcription regulation</keyword>
<dbReference type="GO" id="GO:0006355">
    <property type="term" value="P:regulation of DNA-templated transcription"/>
    <property type="evidence" value="ECO:0007669"/>
    <property type="project" value="InterPro"/>
</dbReference>
<dbReference type="GO" id="GO:0003677">
    <property type="term" value="F:DNA binding"/>
    <property type="evidence" value="ECO:0007669"/>
    <property type="project" value="UniProtKB-KW"/>
</dbReference>
<dbReference type="InterPro" id="IPR000792">
    <property type="entry name" value="Tscrpt_reg_LuxR_C"/>
</dbReference>
<keyword evidence="3" id="KW-0238">DNA-binding</keyword>
<dbReference type="OrthoDB" id="3171335at2"/>
<evidence type="ECO:0000256" key="2">
    <source>
        <dbReference type="ARBA" id="ARBA00023015"/>
    </source>
</evidence>
<name>A0A1M7RNW3_9ACTN</name>
<evidence type="ECO:0000256" key="1">
    <source>
        <dbReference type="ARBA" id="ARBA00022553"/>
    </source>
</evidence>
<dbReference type="PANTHER" id="PTHR44688">
    <property type="entry name" value="DNA-BINDING TRANSCRIPTIONAL ACTIVATOR DEVR_DOSR"/>
    <property type="match status" value="1"/>
</dbReference>
<dbReference type="PANTHER" id="PTHR44688:SF16">
    <property type="entry name" value="DNA-BINDING TRANSCRIPTIONAL ACTIVATOR DEVR_DOSR"/>
    <property type="match status" value="1"/>
</dbReference>
<dbReference type="STRING" id="134849.SAMN05443668_13012"/>
<accession>A0A1M7RNW3</accession>
<dbReference type="SUPFAM" id="SSF52172">
    <property type="entry name" value="CheY-like"/>
    <property type="match status" value="1"/>
</dbReference>
<dbReference type="AlphaFoldDB" id="A0A1M7RNW3"/>
<dbReference type="RefSeq" id="WP_073266226.1">
    <property type="nucleotide sequence ID" value="NZ_FRCS01000030.1"/>
</dbReference>
<evidence type="ECO:0000259" key="6">
    <source>
        <dbReference type="PROSITE" id="PS50110"/>
    </source>
</evidence>
<dbReference type="InterPro" id="IPR001789">
    <property type="entry name" value="Sig_transdc_resp-reg_receiver"/>
</dbReference>
<dbReference type="SMART" id="SM00448">
    <property type="entry name" value="REC"/>
    <property type="match status" value="1"/>
</dbReference>
<dbReference type="GO" id="GO:0000160">
    <property type="term" value="P:phosphorelay signal transduction system"/>
    <property type="evidence" value="ECO:0007669"/>
    <property type="project" value="InterPro"/>
</dbReference>
<keyword evidence="8" id="KW-1185">Reference proteome</keyword>
<proteinExistence type="predicted"/>
<dbReference type="PROSITE" id="PS50110">
    <property type="entry name" value="RESPONSE_REGULATORY"/>
    <property type="match status" value="1"/>
</dbReference>
<gene>
    <name evidence="7" type="ORF">SAMN05443668_13012</name>
</gene>
<reference evidence="7 8" key="1">
    <citation type="submission" date="2016-11" db="EMBL/GenBank/DDBJ databases">
        <authorList>
            <person name="Jaros S."/>
            <person name="Januszkiewicz K."/>
            <person name="Wedrychowicz H."/>
        </authorList>
    </citation>
    <scope>NUCLEOTIDE SEQUENCE [LARGE SCALE GENOMIC DNA]</scope>
    <source>
        <strain evidence="7 8">DSM 46144</strain>
    </source>
</reference>
<dbReference type="InterPro" id="IPR011006">
    <property type="entry name" value="CheY-like_superfamily"/>
</dbReference>
<protein>
    <submittedName>
        <fullName evidence="7">Two component transcriptional regulator, LuxR family</fullName>
    </submittedName>
</protein>
<sequence>MGREPMGTPDTISVSVIDDHPVVIEGVLAWLSQEPRVLIHHTGDELDIDRALADVLIMDLNLNGRLAVDDIPAIADAGQRIVVFSQFTEQDLVLSAQDAGASAFVAKNEGRAHLLHAVVAAATDRPYVTPTTAGSLVGNNGIDAPRLSEQERTALLWWFQSMSKTSVARRMGISPHTVDMYIRRARIKYADVGRPCPTKADMLMRAVEDGLIRPGDVTELHFRARS</sequence>
<feature type="domain" description="Response regulatory" evidence="6">
    <location>
        <begin position="13"/>
        <end position="122"/>
    </location>
</feature>
<dbReference type="Gene3D" id="3.40.50.2300">
    <property type="match status" value="1"/>
</dbReference>
<dbReference type="Gene3D" id="1.10.10.10">
    <property type="entry name" value="Winged helix-like DNA-binding domain superfamily/Winged helix DNA-binding domain"/>
    <property type="match status" value="1"/>
</dbReference>
<dbReference type="EMBL" id="FRCS01000030">
    <property type="protein sequence ID" value="SHN47909.1"/>
    <property type="molecule type" value="Genomic_DNA"/>
</dbReference>
<dbReference type="InterPro" id="IPR016032">
    <property type="entry name" value="Sig_transdc_resp-reg_C-effctor"/>
</dbReference>
<evidence type="ECO:0000313" key="7">
    <source>
        <dbReference type="EMBL" id="SHN47909.1"/>
    </source>
</evidence>
<evidence type="ECO:0000313" key="8">
    <source>
        <dbReference type="Proteomes" id="UP000184440"/>
    </source>
</evidence>
<organism evidence="7 8">
    <name type="scientific">Cryptosporangium aurantiacum</name>
    <dbReference type="NCBI Taxonomy" id="134849"/>
    <lineage>
        <taxon>Bacteria</taxon>
        <taxon>Bacillati</taxon>
        <taxon>Actinomycetota</taxon>
        <taxon>Actinomycetes</taxon>
        <taxon>Cryptosporangiales</taxon>
        <taxon>Cryptosporangiaceae</taxon>
        <taxon>Cryptosporangium</taxon>
    </lineage>
</organism>
<evidence type="ECO:0000256" key="4">
    <source>
        <dbReference type="ARBA" id="ARBA00023163"/>
    </source>
</evidence>